<dbReference type="OrthoDB" id="5070127at2"/>
<dbReference type="Proteomes" id="UP000199691">
    <property type="component" value="Unassembled WGS sequence"/>
</dbReference>
<evidence type="ECO:0000313" key="3">
    <source>
        <dbReference type="Proteomes" id="UP000199691"/>
    </source>
</evidence>
<dbReference type="STRING" id="641025.SAMN05421507_1345"/>
<dbReference type="AlphaFoldDB" id="A0A1H0X4H1"/>
<accession>A0A1H0X4H1</accession>
<dbReference type="InterPro" id="IPR013024">
    <property type="entry name" value="GGCT-like"/>
</dbReference>
<feature type="domain" description="Gamma-glutamylcyclotransferase AIG2-like" evidence="1">
    <location>
        <begin position="17"/>
        <end position="146"/>
    </location>
</feature>
<reference evidence="3" key="1">
    <citation type="submission" date="2016-10" db="EMBL/GenBank/DDBJ databases">
        <authorList>
            <person name="Varghese N."/>
            <person name="Submissions S."/>
        </authorList>
    </citation>
    <scope>NUCLEOTIDE SEQUENCE [LARGE SCALE GENOMIC DNA]</scope>
    <source>
        <strain evidence="3">CGMCC 4.6609</strain>
    </source>
</reference>
<protein>
    <submittedName>
        <fullName evidence="2">Uncharacterized conserved protein YtfP, gamma-glutamylcyclotransferase (GGCT)/AIG2-like family</fullName>
    </submittedName>
</protein>
<dbReference type="InterPro" id="IPR009288">
    <property type="entry name" value="AIG2-like_dom"/>
</dbReference>
<evidence type="ECO:0000259" key="1">
    <source>
        <dbReference type="Pfam" id="PF06094"/>
    </source>
</evidence>
<name>A0A1H0X4H1_9PSEU</name>
<keyword evidence="2" id="KW-0808">Transferase</keyword>
<dbReference type="EMBL" id="FNIX01000034">
    <property type="protein sequence ID" value="SDP97790.1"/>
    <property type="molecule type" value="Genomic_DNA"/>
</dbReference>
<dbReference type="CDD" id="cd06661">
    <property type="entry name" value="GGCT_like"/>
    <property type="match status" value="1"/>
</dbReference>
<dbReference type="Pfam" id="PF06094">
    <property type="entry name" value="GGACT"/>
    <property type="match status" value="1"/>
</dbReference>
<dbReference type="InterPro" id="IPR036568">
    <property type="entry name" value="GGCT-like_sf"/>
</dbReference>
<sequence length="164" mass="18493">MRQHPAPERERDTQLPIFTYGTLRNGLFNYDRVLRGRTLAEQPAVLHGCVLYDAGGFPFAVRKISRTDRIVVGELMTIKPDHYRQVLDELDELEGCDDSDPGALFTRVVVSVNATGTSVQAWMYQAGDTVERDFTEADQIVDGDWVSHHNRIRCGNKTARPQSS</sequence>
<evidence type="ECO:0000313" key="2">
    <source>
        <dbReference type="EMBL" id="SDP97790.1"/>
    </source>
</evidence>
<dbReference type="SUPFAM" id="SSF110857">
    <property type="entry name" value="Gamma-glutamyl cyclotransferase-like"/>
    <property type="match status" value="1"/>
</dbReference>
<gene>
    <name evidence="2" type="ORF">SAMN05421507_1345</name>
</gene>
<organism evidence="2 3">
    <name type="scientific">Lentzea jiangxiensis</name>
    <dbReference type="NCBI Taxonomy" id="641025"/>
    <lineage>
        <taxon>Bacteria</taxon>
        <taxon>Bacillati</taxon>
        <taxon>Actinomycetota</taxon>
        <taxon>Actinomycetes</taxon>
        <taxon>Pseudonocardiales</taxon>
        <taxon>Pseudonocardiaceae</taxon>
        <taxon>Lentzea</taxon>
    </lineage>
</organism>
<dbReference type="Gene3D" id="3.10.490.10">
    <property type="entry name" value="Gamma-glutamyl cyclotransferase-like"/>
    <property type="match status" value="1"/>
</dbReference>
<dbReference type="GO" id="GO:0016740">
    <property type="term" value="F:transferase activity"/>
    <property type="evidence" value="ECO:0007669"/>
    <property type="project" value="UniProtKB-KW"/>
</dbReference>
<proteinExistence type="predicted"/>
<keyword evidence="3" id="KW-1185">Reference proteome</keyword>